<protein>
    <recommendedName>
        <fullName evidence="4">Peptidase A2 domain-containing protein</fullName>
    </recommendedName>
</protein>
<proteinExistence type="predicted"/>
<dbReference type="Gene3D" id="2.40.70.10">
    <property type="entry name" value="Acid Proteases"/>
    <property type="match status" value="1"/>
</dbReference>
<sequence>MESHKYRKRLQSQLSKENKLDAPKKCKWCGIIRHIERECRKKVATMNKNYVNRERKPNHPLSFPSPNLIFIPINIENVRVTALVNSGSNITVLSKSLSQTLGIHKYSVKRLIHTAGNPVIMYEIQTSLKFLIDNDDIIETSGIYISNTEFNNYDCILGILILSKCNATINVKVKCIQVHPQIKQTNLLLKSEKQENKTMKKEFKSAIIQKYSIICAKHDFDIGKGSATAEKQDCFVTPPNPRFCFYNSPYTRCSIKYLVSCMQFLF</sequence>
<dbReference type="Proteomes" id="UP000035681">
    <property type="component" value="Unplaced"/>
</dbReference>
<keyword evidence="2" id="KW-1185">Reference proteome</keyword>
<accession>A0AAF5DHW2</accession>
<dbReference type="SUPFAM" id="SSF50630">
    <property type="entry name" value="Acid proteases"/>
    <property type="match status" value="1"/>
</dbReference>
<evidence type="ECO:0008006" key="4">
    <source>
        <dbReference type="Google" id="ProtNLM"/>
    </source>
</evidence>
<reference evidence="3" key="1">
    <citation type="submission" date="2024-02" db="UniProtKB">
        <authorList>
            <consortium name="WormBaseParasite"/>
        </authorList>
    </citation>
    <scope>IDENTIFICATION</scope>
</reference>
<name>A0AAF5DHW2_STRER</name>
<evidence type="ECO:0000313" key="2">
    <source>
        <dbReference type="Proteomes" id="UP000035681"/>
    </source>
</evidence>
<keyword evidence="1" id="KW-0175">Coiled coil</keyword>
<dbReference type="WBParaSite" id="TCONS_00012817.p1">
    <property type="protein sequence ID" value="TCONS_00012817.p1"/>
    <property type="gene ID" value="XLOC_008529"/>
</dbReference>
<feature type="coiled-coil region" evidence="1">
    <location>
        <begin position="182"/>
        <end position="209"/>
    </location>
</feature>
<evidence type="ECO:0000256" key="1">
    <source>
        <dbReference type="SAM" id="Coils"/>
    </source>
</evidence>
<dbReference type="Pfam" id="PF13650">
    <property type="entry name" value="Asp_protease_2"/>
    <property type="match status" value="1"/>
</dbReference>
<dbReference type="InterPro" id="IPR021109">
    <property type="entry name" value="Peptidase_aspartic_dom_sf"/>
</dbReference>
<dbReference type="AlphaFoldDB" id="A0AAF5DHW2"/>
<evidence type="ECO:0000313" key="3">
    <source>
        <dbReference type="WBParaSite" id="TCONS_00012817.p1"/>
    </source>
</evidence>
<dbReference type="CDD" id="cd00303">
    <property type="entry name" value="retropepsin_like"/>
    <property type="match status" value="1"/>
</dbReference>
<organism evidence="2 3">
    <name type="scientific">Strongyloides stercoralis</name>
    <name type="common">Threadworm</name>
    <dbReference type="NCBI Taxonomy" id="6248"/>
    <lineage>
        <taxon>Eukaryota</taxon>
        <taxon>Metazoa</taxon>
        <taxon>Ecdysozoa</taxon>
        <taxon>Nematoda</taxon>
        <taxon>Chromadorea</taxon>
        <taxon>Rhabditida</taxon>
        <taxon>Tylenchina</taxon>
        <taxon>Panagrolaimomorpha</taxon>
        <taxon>Strongyloidoidea</taxon>
        <taxon>Strongyloididae</taxon>
        <taxon>Strongyloides</taxon>
    </lineage>
</organism>